<dbReference type="PANTHER" id="PTHR24006:SF660">
    <property type="entry name" value="UBIQUITIN CARBOXYL-TERMINAL HYDROLASE 35"/>
    <property type="match status" value="1"/>
</dbReference>
<dbReference type="Gene3D" id="3.90.70.10">
    <property type="entry name" value="Cysteine proteinases"/>
    <property type="match status" value="1"/>
</dbReference>
<name>A0A8C6BZ59_MONMO</name>
<feature type="region of interest" description="Disordered" evidence="1">
    <location>
        <begin position="544"/>
        <end position="567"/>
    </location>
</feature>
<sequence>MDKILEAVVTSSYPASVKQGLVRRVLEAARQPLEREQCLALLALGTRLYVNSADELPRRVGCQLLHVAGRHHPEVFAEFFSARRVLRLLQGGAGPPGARALACVQLGLQLLPEGPSADEVFALLRREVLRTVCERPGPAICAQVARLLARHPRCVPDGPHRLLFCQQLVRCLGRFRCPADGEEGAVEFLEQAQQVSGLLAQLWRAQPAAILPCLKELFAVISCTEEEPPSSALASVVQHLPLELMDGVVRNLSNDDSVTDSQMLTAISRMIDWVSWPLGKNIDKWIIALLKGLAAVKKFSILIEVSLAKIEKVFSKLLYPIVRGAALSVLKYMLLTFQHSHEAFHLLLPHIPPMVASLVKEDSNSGTSCLEQLAELVHCMVFRFPGFPDLYEPVMEAIKDLHVPNEDRIKQLLGQDAWTSQKSELAGFYPRLMAKSDTGKIGLINLGNTCYVNSILQALFMASDFRHCVLRLTENNSQPLMTKLQWLFAFLEHSQRPAISPENFLSASWTPWFSPGTQQDCSEYLKYLLDRLHEEEKTGTRICQKLKQSSSPSPPEEPPSPSPTSVEKMFGGKIVTRICCLRCLNISTREEAFTDLSLAFPPPERCRRRRLGSVMLPAEDVGAQELPSPSRAQAPSRAAPRRQRKHCITGDVPPTVLNIEGLGPQGPGGQSSQEEAAKEEEEKEEKAEKVEKEEEKVEKEEEEVEKEEEKVEKEEEKEAEEEEDGLGPGTLRNASAPSGEGSRSVLDLVNYFLSPERLTAENRYRCESCASLQDAEKVVELSQGPRYLILTLLRFSFDLRTMRRRKILDDVSIPLLLRLPLAGGRGQAYDLCSVVVHSGVSSESGHYYCYAREGAARPAPNAGAADGPEPDNQWYLFNDTRVSFSSFESVSNVTSFFPKDTAYVLFYRQRPREGPEAEPGSPRARAEPTLHKDLMEAISKDNILFLQEQEKEARSRAAYISALPTSPHWGRGFDEDKDEDEGPPGGCSPAGGSGDFHRLVF</sequence>
<dbReference type="InterPro" id="IPR018200">
    <property type="entry name" value="USP_CS"/>
</dbReference>
<dbReference type="GO" id="GO:0004843">
    <property type="term" value="F:cysteine-type deubiquitinase activity"/>
    <property type="evidence" value="ECO:0007669"/>
    <property type="project" value="Ensembl"/>
</dbReference>
<reference evidence="3" key="1">
    <citation type="submission" date="2025-08" db="UniProtKB">
        <authorList>
            <consortium name="Ensembl"/>
        </authorList>
    </citation>
    <scope>IDENTIFICATION</scope>
</reference>
<evidence type="ECO:0000313" key="3">
    <source>
        <dbReference type="Ensembl" id="ENSMMNP00015024259.1"/>
    </source>
</evidence>
<dbReference type="GO" id="GO:0005634">
    <property type="term" value="C:nucleus"/>
    <property type="evidence" value="ECO:0007669"/>
    <property type="project" value="TreeGrafter"/>
</dbReference>
<organism evidence="3 4">
    <name type="scientific">Monodon monoceros</name>
    <name type="common">Narwhal</name>
    <name type="synonym">Ceratodon monodon</name>
    <dbReference type="NCBI Taxonomy" id="40151"/>
    <lineage>
        <taxon>Eukaryota</taxon>
        <taxon>Metazoa</taxon>
        <taxon>Chordata</taxon>
        <taxon>Craniata</taxon>
        <taxon>Vertebrata</taxon>
        <taxon>Euteleostomi</taxon>
        <taxon>Mammalia</taxon>
        <taxon>Eutheria</taxon>
        <taxon>Laurasiatheria</taxon>
        <taxon>Artiodactyla</taxon>
        <taxon>Whippomorpha</taxon>
        <taxon>Cetacea</taxon>
        <taxon>Odontoceti</taxon>
        <taxon>Monodontidae</taxon>
        <taxon>Monodon</taxon>
    </lineage>
</organism>
<dbReference type="Ensembl" id="ENSMMNT00015026649.1">
    <property type="protein sequence ID" value="ENSMMNP00015024259.1"/>
    <property type="gene ID" value="ENSMMNG00015017738.1"/>
</dbReference>
<dbReference type="InterPro" id="IPR016024">
    <property type="entry name" value="ARM-type_fold"/>
</dbReference>
<dbReference type="InterPro" id="IPR050164">
    <property type="entry name" value="Peptidase_C19"/>
</dbReference>
<proteinExistence type="predicted"/>
<feature type="compositionally biased region" description="Basic and acidic residues" evidence="1">
    <location>
        <begin position="684"/>
        <end position="699"/>
    </location>
</feature>
<dbReference type="PROSITE" id="PS50235">
    <property type="entry name" value="USP_3"/>
    <property type="match status" value="1"/>
</dbReference>
<reference evidence="3" key="2">
    <citation type="submission" date="2025-09" db="UniProtKB">
        <authorList>
            <consortium name="Ensembl"/>
        </authorList>
    </citation>
    <scope>IDENTIFICATION</scope>
</reference>
<evidence type="ECO:0000259" key="2">
    <source>
        <dbReference type="PROSITE" id="PS50235"/>
    </source>
</evidence>
<dbReference type="PROSITE" id="PS00972">
    <property type="entry name" value="USP_1"/>
    <property type="match status" value="1"/>
</dbReference>
<feature type="compositionally biased region" description="Basic and acidic residues" evidence="1">
    <location>
        <begin position="707"/>
        <end position="716"/>
    </location>
</feature>
<feature type="domain" description="USP" evidence="2">
    <location>
        <begin position="441"/>
        <end position="910"/>
    </location>
</feature>
<dbReference type="Pfam" id="PF00443">
    <property type="entry name" value="UCH"/>
    <property type="match status" value="1"/>
</dbReference>
<dbReference type="GO" id="GO:0016579">
    <property type="term" value="P:protein deubiquitination"/>
    <property type="evidence" value="ECO:0007669"/>
    <property type="project" value="InterPro"/>
</dbReference>
<dbReference type="InterPro" id="IPR049407">
    <property type="entry name" value="Usp38-like_N"/>
</dbReference>
<evidence type="ECO:0000256" key="1">
    <source>
        <dbReference type="SAM" id="MobiDB-lite"/>
    </source>
</evidence>
<feature type="compositionally biased region" description="Pro residues" evidence="1">
    <location>
        <begin position="552"/>
        <end position="562"/>
    </location>
</feature>
<dbReference type="SUPFAM" id="SSF48371">
    <property type="entry name" value="ARM repeat"/>
    <property type="match status" value="1"/>
</dbReference>
<protein>
    <submittedName>
        <fullName evidence="3">Ubiquitin specific peptidase 35</fullName>
    </submittedName>
</protein>
<accession>A0A8C6BZ59</accession>
<dbReference type="SUPFAM" id="SSF54001">
    <property type="entry name" value="Cysteine proteinases"/>
    <property type="match status" value="1"/>
</dbReference>
<evidence type="ECO:0000313" key="4">
    <source>
        <dbReference type="Proteomes" id="UP000694561"/>
    </source>
</evidence>
<feature type="region of interest" description="Disordered" evidence="1">
    <location>
        <begin position="620"/>
        <end position="742"/>
    </location>
</feature>
<dbReference type="GO" id="GO:0005829">
    <property type="term" value="C:cytosol"/>
    <property type="evidence" value="ECO:0007669"/>
    <property type="project" value="TreeGrafter"/>
</dbReference>
<dbReference type="Pfam" id="PF21246">
    <property type="entry name" value="Usp38-like_N"/>
    <property type="match status" value="1"/>
</dbReference>
<dbReference type="InterPro" id="IPR001394">
    <property type="entry name" value="Peptidase_C19_UCH"/>
</dbReference>
<feature type="compositionally biased region" description="Gly residues" evidence="1">
    <location>
        <begin position="983"/>
        <end position="994"/>
    </location>
</feature>
<keyword evidence="4" id="KW-1185">Reference proteome</keyword>
<dbReference type="GeneTree" id="ENSGT00940000160942"/>
<dbReference type="FunFam" id="3.90.70.10:FF:000106">
    <property type="entry name" value="Ubiquitin carboxyl-terminal hydrolase 35"/>
    <property type="match status" value="1"/>
</dbReference>
<dbReference type="InterPro" id="IPR028889">
    <property type="entry name" value="USP"/>
</dbReference>
<dbReference type="InterPro" id="IPR038765">
    <property type="entry name" value="Papain-like_cys_pep_sf"/>
</dbReference>
<feature type="compositionally biased region" description="Low complexity" evidence="1">
    <location>
        <begin position="627"/>
        <end position="638"/>
    </location>
</feature>
<gene>
    <name evidence="3" type="primary">USP35</name>
</gene>
<dbReference type="PROSITE" id="PS00973">
    <property type="entry name" value="USP_2"/>
    <property type="match status" value="1"/>
</dbReference>
<feature type="region of interest" description="Disordered" evidence="1">
    <location>
        <begin position="965"/>
        <end position="1001"/>
    </location>
</feature>
<dbReference type="Proteomes" id="UP000694561">
    <property type="component" value="Unplaced"/>
</dbReference>
<dbReference type="PANTHER" id="PTHR24006">
    <property type="entry name" value="UBIQUITIN CARBOXYL-TERMINAL HYDROLASE"/>
    <property type="match status" value="1"/>
</dbReference>
<dbReference type="FunFam" id="3.90.70.10:FF:000094">
    <property type="entry name" value="ubiquitin carboxyl-terminal hydrolase 35"/>
    <property type="match status" value="1"/>
</dbReference>
<dbReference type="AlphaFoldDB" id="A0A8C6BZ59"/>